<name>A0A8J2JIF6_9HEXA</name>
<dbReference type="Proteomes" id="UP000708208">
    <property type="component" value="Unassembled WGS sequence"/>
</dbReference>
<protein>
    <submittedName>
        <fullName evidence="1">Uncharacterized protein</fullName>
    </submittedName>
</protein>
<feature type="non-terminal residue" evidence="1">
    <location>
        <position position="1"/>
    </location>
</feature>
<feature type="non-terminal residue" evidence="1">
    <location>
        <position position="50"/>
    </location>
</feature>
<comment type="caution">
    <text evidence="1">The sequence shown here is derived from an EMBL/GenBank/DDBJ whole genome shotgun (WGS) entry which is preliminary data.</text>
</comment>
<accession>A0A8J2JIF6</accession>
<evidence type="ECO:0000313" key="2">
    <source>
        <dbReference type="Proteomes" id="UP000708208"/>
    </source>
</evidence>
<proteinExistence type="predicted"/>
<keyword evidence="2" id="KW-1185">Reference proteome</keyword>
<organism evidence="1 2">
    <name type="scientific">Allacma fusca</name>
    <dbReference type="NCBI Taxonomy" id="39272"/>
    <lineage>
        <taxon>Eukaryota</taxon>
        <taxon>Metazoa</taxon>
        <taxon>Ecdysozoa</taxon>
        <taxon>Arthropoda</taxon>
        <taxon>Hexapoda</taxon>
        <taxon>Collembola</taxon>
        <taxon>Symphypleona</taxon>
        <taxon>Sminthuridae</taxon>
        <taxon>Allacma</taxon>
    </lineage>
</organism>
<dbReference type="EMBL" id="CAJVCH010074316">
    <property type="protein sequence ID" value="CAG7720850.1"/>
    <property type="molecule type" value="Genomic_DNA"/>
</dbReference>
<dbReference type="AlphaFoldDB" id="A0A8J2JIF6"/>
<evidence type="ECO:0000313" key="1">
    <source>
        <dbReference type="EMBL" id="CAG7720850.1"/>
    </source>
</evidence>
<sequence length="50" mass="5862">EQLKSQLETTFWISQFDDHFSIVEELANPASETCTKLKTYLQQFKNVINP</sequence>
<reference evidence="1" key="1">
    <citation type="submission" date="2021-06" db="EMBL/GenBank/DDBJ databases">
        <authorList>
            <person name="Hodson N. C."/>
            <person name="Mongue J. A."/>
            <person name="Jaron S. K."/>
        </authorList>
    </citation>
    <scope>NUCLEOTIDE SEQUENCE</scope>
</reference>
<gene>
    <name evidence="1" type="ORF">AFUS01_LOCUS10103</name>
</gene>